<dbReference type="EMBL" id="JAQJAN010000010">
    <property type="protein sequence ID" value="KAJ5719583.1"/>
    <property type="molecule type" value="Genomic_DNA"/>
</dbReference>
<evidence type="ECO:0000313" key="2">
    <source>
        <dbReference type="EMBL" id="KAJ5719583.1"/>
    </source>
</evidence>
<evidence type="ECO:0000313" key="3">
    <source>
        <dbReference type="Proteomes" id="UP001215712"/>
    </source>
</evidence>
<accession>A0AAD6HIV1</accession>
<proteinExistence type="predicted"/>
<reference evidence="2" key="2">
    <citation type="submission" date="2023-01" db="EMBL/GenBank/DDBJ databases">
        <authorList>
            <person name="Petersen C."/>
        </authorList>
    </citation>
    <scope>NUCLEOTIDE SEQUENCE</scope>
    <source>
        <strain evidence="2">IBT 17514</strain>
    </source>
</reference>
<reference evidence="2" key="1">
    <citation type="journal article" date="2023" name="IMA Fungus">
        <title>Comparative genomic study of the Penicillium genus elucidates a diverse pangenome and 15 lateral gene transfer events.</title>
        <authorList>
            <person name="Petersen C."/>
            <person name="Sorensen T."/>
            <person name="Nielsen M.R."/>
            <person name="Sondergaard T.E."/>
            <person name="Sorensen J.L."/>
            <person name="Fitzpatrick D.A."/>
            <person name="Frisvad J.C."/>
            <person name="Nielsen K.L."/>
        </authorList>
    </citation>
    <scope>NUCLEOTIDE SEQUENCE</scope>
    <source>
        <strain evidence="2">IBT 17514</strain>
    </source>
</reference>
<dbReference type="Proteomes" id="UP001215712">
    <property type="component" value="Unassembled WGS sequence"/>
</dbReference>
<evidence type="ECO:0000256" key="1">
    <source>
        <dbReference type="SAM" id="MobiDB-lite"/>
    </source>
</evidence>
<keyword evidence="3" id="KW-1185">Reference proteome</keyword>
<comment type="caution">
    <text evidence="2">The sequence shown here is derived from an EMBL/GenBank/DDBJ whole genome shotgun (WGS) entry which is preliminary data.</text>
</comment>
<evidence type="ECO:0008006" key="4">
    <source>
        <dbReference type="Google" id="ProtNLM"/>
    </source>
</evidence>
<gene>
    <name evidence="2" type="ORF">N7493_007161</name>
</gene>
<feature type="region of interest" description="Disordered" evidence="1">
    <location>
        <begin position="323"/>
        <end position="345"/>
    </location>
</feature>
<protein>
    <recommendedName>
        <fullName evidence="4">HNH nuclease domain-containing protein</fullName>
    </recommendedName>
</protein>
<sequence>MSSSRYDTTHIFSELDDPERQALVIYFLRHDPNDGGVSRFSFWKLWFSEIPRLKGLLAEGRTELNRNRYYRCMPHSYIGITGGPIEIDQELLKLNKVPTVNEQATATRDRGQCVLTKLPHNSSHPAYIFPPHMHQAEESRIEYYKDWLGMESEYGAERVERWRNAILTTGEGEGIQRIYNTDRPENMITLLKEVQQYWEDDLCVFRPMSLSEDKTSMDLAFHWLPLPGDRHQQLDVINLNDHPYPRQRMGCHNTPGNEIGIYNTATNTPILSGHIITLHTEDPKSVFKTRIPKGCCRLHRGKIWNGIRQSWVYNDRDADELEIEKIGENEEGEQDEEDRDYDDEY</sequence>
<name>A0AAD6HIV1_9EURO</name>
<dbReference type="AlphaFoldDB" id="A0AAD6HIV1"/>
<organism evidence="2 3">
    <name type="scientific">Penicillium malachiteum</name>
    <dbReference type="NCBI Taxonomy" id="1324776"/>
    <lineage>
        <taxon>Eukaryota</taxon>
        <taxon>Fungi</taxon>
        <taxon>Dikarya</taxon>
        <taxon>Ascomycota</taxon>
        <taxon>Pezizomycotina</taxon>
        <taxon>Eurotiomycetes</taxon>
        <taxon>Eurotiomycetidae</taxon>
        <taxon>Eurotiales</taxon>
        <taxon>Aspergillaceae</taxon>
        <taxon>Penicillium</taxon>
    </lineage>
</organism>
<feature type="compositionally biased region" description="Acidic residues" evidence="1">
    <location>
        <begin position="329"/>
        <end position="345"/>
    </location>
</feature>